<dbReference type="AlphaFoldDB" id="A0AAJ0D015"/>
<sequence length="311" mass="32781">MAAVVATPAVALPNDNVFARAGCNRDNCFRAVIQTSTRLADCSSYMSVTVTPCPSTSTTTSTITSTTTVAGNYPMKRGEGDGAVLAARSEAPACTAITQSPTALPSYATAACPQLGTVAPGARFSSACACNGVTAVTTTLPTVTSVVTATSTVMATATSVPKLFILKSTGDQSLYVTVDEAGALRLTHDTTVAVPFYTDNSGQLRNWRDPAKLFVDYYQPSAGTADNKVYSDYPSNSNFRLTCNYYGRNDGDFWGQCHADGPPNGNPVVYGFGTCPNEGYYVYMIPNSSNVRCYDGGYAFLGFFLVAYNGN</sequence>
<protein>
    <submittedName>
        <fullName evidence="1">Uncharacterized protein</fullName>
    </submittedName>
</protein>
<evidence type="ECO:0000313" key="2">
    <source>
        <dbReference type="Proteomes" id="UP001251528"/>
    </source>
</evidence>
<name>A0AAJ0D015_9HYPO</name>
<dbReference type="EMBL" id="JASWJB010000002">
    <property type="protein sequence ID" value="KAK2616795.1"/>
    <property type="molecule type" value="Genomic_DNA"/>
</dbReference>
<comment type="caution">
    <text evidence="1">The sequence shown here is derived from an EMBL/GenBank/DDBJ whole genome shotgun (WGS) entry which is preliminary data.</text>
</comment>
<reference evidence="1" key="1">
    <citation type="submission" date="2023-06" db="EMBL/GenBank/DDBJ databases">
        <title>Conoideocrella luteorostrata (Hypocreales: Clavicipitaceae), a potential biocontrol fungus for elongate hemlock scale in United States Christmas tree production areas.</title>
        <authorList>
            <person name="Barrett H."/>
            <person name="Lovett B."/>
            <person name="Macias A.M."/>
            <person name="Stajich J.E."/>
            <person name="Kasson M.T."/>
        </authorList>
    </citation>
    <scope>NUCLEOTIDE SEQUENCE</scope>
    <source>
        <strain evidence="1">ARSEF 14590</strain>
    </source>
</reference>
<gene>
    <name evidence="1" type="ORF">QQS21_000172</name>
</gene>
<organism evidence="1 2">
    <name type="scientific">Conoideocrella luteorostrata</name>
    <dbReference type="NCBI Taxonomy" id="1105319"/>
    <lineage>
        <taxon>Eukaryota</taxon>
        <taxon>Fungi</taxon>
        <taxon>Dikarya</taxon>
        <taxon>Ascomycota</taxon>
        <taxon>Pezizomycotina</taxon>
        <taxon>Sordariomycetes</taxon>
        <taxon>Hypocreomycetidae</taxon>
        <taxon>Hypocreales</taxon>
        <taxon>Clavicipitaceae</taxon>
        <taxon>Conoideocrella</taxon>
    </lineage>
</organism>
<evidence type="ECO:0000313" key="1">
    <source>
        <dbReference type="EMBL" id="KAK2616795.1"/>
    </source>
</evidence>
<proteinExistence type="predicted"/>
<keyword evidence="2" id="KW-1185">Reference proteome</keyword>
<accession>A0AAJ0D015</accession>
<dbReference type="Proteomes" id="UP001251528">
    <property type="component" value="Unassembled WGS sequence"/>
</dbReference>